<dbReference type="Proteomes" id="UP000323426">
    <property type="component" value="Unassembled WGS sequence"/>
</dbReference>
<dbReference type="InterPro" id="IPR046346">
    <property type="entry name" value="Aminoacid_DH-like_N_sf"/>
</dbReference>
<dbReference type="SUPFAM" id="SSF51735">
    <property type="entry name" value="NAD(P)-binding Rossmann-fold domains"/>
    <property type="match status" value="1"/>
</dbReference>
<dbReference type="InterPro" id="IPR036291">
    <property type="entry name" value="NAD(P)-bd_dom_sf"/>
</dbReference>
<protein>
    <submittedName>
        <fullName evidence="5">Shikimate dehydrogenase</fullName>
    </submittedName>
</protein>
<comment type="pathway">
    <text evidence="1">Metabolic intermediate biosynthesis; chorismate biosynthesis; chorismate from D-erythrose 4-phosphate and phosphoenolpyruvate: step 4/7.</text>
</comment>
<dbReference type="AlphaFoldDB" id="A0A5M6CZ07"/>
<dbReference type="Gene3D" id="3.40.50.10860">
    <property type="entry name" value="Leucine Dehydrogenase, chain A, domain 1"/>
    <property type="match status" value="1"/>
</dbReference>
<dbReference type="GO" id="GO:0009073">
    <property type="term" value="P:aromatic amino acid family biosynthetic process"/>
    <property type="evidence" value="ECO:0007669"/>
    <property type="project" value="UniProtKB-KW"/>
</dbReference>
<dbReference type="GO" id="GO:0019632">
    <property type="term" value="P:shikimate metabolic process"/>
    <property type="evidence" value="ECO:0007669"/>
    <property type="project" value="TreeGrafter"/>
</dbReference>
<sequence length="244" mass="27190">MKAYGLIGYPLTHSFSEKYFAEKFKAENITDCVYKLYELPDIQAFPALLKSIPNLHGLNVTVPHKEKVMAYLDEVEAEAKKIGAVNVIKFQNGRTTGYNSDYQGFIQSLENFYPIKAGAQALIFGTGGAAKAVLAALDAMGIAYKIVSRQPQPGQLHYNNLTTDLLTEYSLLINATPLGTYPKVDTCPDLPYEALTGNHYLYDLVYNPAETLFLKKGREAGAKTKNGHEMLVRQAEVAWEIWNR</sequence>
<dbReference type="CDD" id="cd01065">
    <property type="entry name" value="NAD_bind_Shikimate_DH"/>
    <property type="match status" value="1"/>
</dbReference>
<dbReference type="GO" id="GO:0009423">
    <property type="term" value="P:chorismate biosynthetic process"/>
    <property type="evidence" value="ECO:0007669"/>
    <property type="project" value="TreeGrafter"/>
</dbReference>
<proteinExistence type="predicted"/>
<dbReference type="InterPro" id="IPR022893">
    <property type="entry name" value="Shikimate_DH_fam"/>
</dbReference>
<accession>A0A5M6CZ07</accession>
<reference evidence="5 6" key="1">
    <citation type="submission" date="2019-09" db="EMBL/GenBank/DDBJ databases">
        <title>Genome sequence and assembly of Adhaeribacter sp.</title>
        <authorList>
            <person name="Chhetri G."/>
        </authorList>
    </citation>
    <scope>NUCLEOTIDE SEQUENCE [LARGE SCALE GENOMIC DNA]</scope>
    <source>
        <strain evidence="5 6">DK36</strain>
    </source>
</reference>
<keyword evidence="6" id="KW-1185">Reference proteome</keyword>
<dbReference type="PANTHER" id="PTHR21089:SF1">
    <property type="entry name" value="BIFUNCTIONAL 3-DEHYDROQUINATE DEHYDRATASE_SHIKIMATE DEHYDROGENASE, CHLOROPLASTIC"/>
    <property type="match status" value="1"/>
</dbReference>
<gene>
    <name evidence="5" type="ORF">F0145_22865</name>
</gene>
<dbReference type="RefSeq" id="WP_150092394.1">
    <property type="nucleotide sequence ID" value="NZ_VWSF01000027.1"/>
</dbReference>
<feature type="domain" description="Shikimate dehydrogenase substrate binding N-terminal" evidence="4">
    <location>
        <begin position="6"/>
        <end position="88"/>
    </location>
</feature>
<dbReference type="Gene3D" id="3.40.50.720">
    <property type="entry name" value="NAD(P)-binding Rossmann-like Domain"/>
    <property type="match status" value="1"/>
</dbReference>
<keyword evidence="2" id="KW-0560">Oxidoreductase</keyword>
<dbReference type="GO" id="GO:0005829">
    <property type="term" value="C:cytosol"/>
    <property type="evidence" value="ECO:0007669"/>
    <property type="project" value="TreeGrafter"/>
</dbReference>
<dbReference type="PANTHER" id="PTHR21089">
    <property type="entry name" value="SHIKIMATE DEHYDROGENASE"/>
    <property type="match status" value="1"/>
</dbReference>
<evidence type="ECO:0000256" key="3">
    <source>
        <dbReference type="ARBA" id="ARBA00023141"/>
    </source>
</evidence>
<comment type="caution">
    <text evidence="5">The sequence shown here is derived from an EMBL/GenBank/DDBJ whole genome shotgun (WGS) entry which is preliminary data.</text>
</comment>
<evidence type="ECO:0000313" key="5">
    <source>
        <dbReference type="EMBL" id="KAA5540353.1"/>
    </source>
</evidence>
<keyword evidence="3" id="KW-0028">Amino-acid biosynthesis</keyword>
<evidence type="ECO:0000256" key="1">
    <source>
        <dbReference type="ARBA" id="ARBA00004871"/>
    </source>
</evidence>
<dbReference type="EMBL" id="VWSF01000027">
    <property type="protein sequence ID" value="KAA5540353.1"/>
    <property type="molecule type" value="Genomic_DNA"/>
</dbReference>
<name>A0A5M6CZ07_9BACT</name>
<evidence type="ECO:0000256" key="2">
    <source>
        <dbReference type="ARBA" id="ARBA00023002"/>
    </source>
</evidence>
<dbReference type="GO" id="GO:0050661">
    <property type="term" value="F:NADP binding"/>
    <property type="evidence" value="ECO:0007669"/>
    <property type="project" value="TreeGrafter"/>
</dbReference>
<evidence type="ECO:0000313" key="6">
    <source>
        <dbReference type="Proteomes" id="UP000323426"/>
    </source>
</evidence>
<dbReference type="GO" id="GO:0004764">
    <property type="term" value="F:shikimate 3-dehydrogenase (NADP+) activity"/>
    <property type="evidence" value="ECO:0007669"/>
    <property type="project" value="InterPro"/>
</dbReference>
<dbReference type="InterPro" id="IPR013708">
    <property type="entry name" value="Shikimate_DH-bd_N"/>
</dbReference>
<organism evidence="5 6">
    <name type="scientific">Adhaeribacter rhizoryzae</name>
    <dbReference type="NCBI Taxonomy" id="2607907"/>
    <lineage>
        <taxon>Bacteria</taxon>
        <taxon>Pseudomonadati</taxon>
        <taxon>Bacteroidota</taxon>
        <taxon>Cytophagia</taxon>
        <taxon>Cytophagales</taxon>
        <taxon>Hymenobacteraceae</taxon>
        <taxon>Adhaeribacter</taxon>
    </lineage>
</organism>
<keyword evidence="3" id="KW-0057">Aromatic amino acid biosynthesis</keyword>
<dbReference type="SUPFAM" id="SSF53223">
    <property type="entry name" value="Aminoacid dehydrogenase-like, N-terminal domain"/>
    <property type="match status" value="1"/>
</dbReference>
<evidence type="ECO:0000259" key="4">
    <source>
        <dbReference type="Pfam" id="PF08501"/>
    </source>
</evidence>
<dbReference type="Pfam" id="PF08501">
    <property type="entry name" value="Shikimate_dh_N"/>
    <property type="match status" value="1"/>
</dbReference>